<organism evidence="3 4">
    <name type="scientific">Halapricum salinum</name>
    <dbReference type="NCBI Taxonomy" id="1457250"/>
    <lineage>
        <taxon>Archaea</taxon>
        <taxon>Methanobacteriati</taxon>
        <taxon>Methanobacteriota</taxon>
        <taxon>Stenosarchaea group</taxon>
        <taxon>Halobacteria</taxon>
        <taxon>Halobacteriales</taxon>
        <taxon>Haloarculaceae</taxon>
        <taxon>Halapricum</taxon>
    </lineage>
</organism>
<dbReference type="InterPro" id="IPR007527">
    <property type="entry name" value="Znf_SWIM"/>
</dbReference>
<evidence type="ECO:0000259" key="2">
    <source>
        <dbReference type="PROSITE" id="PS50966"/>
    </source>
</evidence>
<keyword evidence="1" id="KW-0479">Metal-binding</keyword>
<feature type="domain" description="SWIM-type" evidence="2">
    <location>
        <begin position="57"/>
        <end position="97"/>
    </location>
</feature>
<dbReference type="KEGG" id="hsn:DV733_00345"/>
<dbReference type="RefSeq" id="WP_049993214.1">
    <property type="nucleotide sequence ID" value="NZ_CP031310.1"/>
</dbReference>
<accession>A0A4D6HAF4</accession>
<dbReference type="PROSITE" id="PS50966">
    <property type="entry name" value="ZF_SWIM"/>
    <property type="match status" value="1"/>
</dbReference>
<dbReference type="GO" id="GO:0008270">
    <property type="term" value="F:zinc ion binding"/>
    <property type="evidence" value="ECO:0007669"/>
    <property type="project" value="UniProtKB-KW"/>
</dbReference>
<keyword evidence="4" id="KW-1185">Reference proteome</keyword>
<keyword evidence="1" id="KW-0863">Zinc-finger</keyword>
<protein>
    <recommendedName>
        <fullName evidence="2">SWIM-type domain-containing protein</fullName>
    </recommendedName>
</protein>
<sequence>MQTNAGDGQKSIVAELQFGAKTAKRVSWESWEFTVVGPFEVEVTNASYGYLKDDHSYRVLVAEVEAGILPAECECPADQYGEDYDCKHKVALAAVGGPTVLQAAVDFDPTPTPVRADGGCECDADSFPCFGCYLSGRRELPE</sequence>
<evidence type="ECO:0000313" key="3">
    <source>
        <dbReference type="EMBL" id="QCC49767.1"/>
    </source>
</evidence>
<dbReference type="Pfam" id="PF04434">
    <property type="entry name" value="SWIM"/>
    <property type="match status" value="1"/>
</dbReference>
<dbReference type="EMBL" id="CP031310">
    <property type="protein sequence ID" value="QCC49767.1"/>
    <property type="molecule type" value="Genomic_DNA"/>
</dbReference>
<proteinExistence type="predicted"/>
<evidence type="ECO:0000313" key="4">
    <source>
        <dbReference type="Proteomes" id="UP000296706"/>
    </source>
</evidence>
<dbReference type="AlphaFoldDB" id="A0A4D6HAF4"/>
<keyword evidence="1" id="KW-0862">Zinc</keyword>
<dbReference type="OrthoDB" id="189856at2157"/>
<name>A0A4D6HAF4_9EURY</name>
<reference evidence="3 4" key="1">
    <citation type="journal article" date="2019" name="Nat. Commun.">
        <title>A new type of DNA phosphorothioation-based antiviral system in archaea.</title>
        <authorList>
            <person name="Xiong L."/>
            <person name="Liu S."/>
            <person name="Chen S."/>
            <person name="Xiao Y."/>
            <person name="Zhu B."/>
            <person name="Gao Y."/>
            <person name="Zhang Y."/>
            <person name="Chen B."/>
            <person name="Luo J."/>
            <person name="Deng Z."/>
            <person name="Chen X."/>
            <person name="Wang L."/>
            <person name="Chen S."/>
        </authorList>
    </citation>
    <scope>NUCLEOTIDE SEQUENCE [LARGE SCALE GENOMIC DNA]</scope>
    <source>
        <strain evidence="3 4">CBA1105</strain>
    </source>
</reference>
<dbReference type="Proteomes" id="UP000296706">
    <property type="component" value="Chromosome"/>
</dbReference>
<dbReference type="GeneID" id="39846273"/>
<dbReference type="STRING" id="1457250.GCA_000755225_02361"/>
<gene>
    <name evidence="3" type="ORF">DV733_00345</name>
</gene>
<evidence type="ECO:0000256" key="1">
    <source>
        <dbReference type="PROSITE-ProRule" id="PRU00325"/>
    </source>
</evidence>